<accession>A0A023DJH1</accession>
<name>A0A023DJH1_9BACL</name>
<protein>
    <submittedName>
        <fullName evidence="2">Putative acetyltransferase</fullName>
    </submittedName>
</protein>
<evidence type="ECO:0000313" key="2">
    <source>
        <dbReference type="EMBL" id="GAJ41409.1"/>
    </source>
</evidence>
<keyword evidence="3" id="KW-1185">Reference proteome</keyword>
<dbReference type="AlphaFoldDB" id="A0A023DJH1"/>
<dbReference type="InterPro" id="IPR051908">
    <property type="entry name" value="Ribosomal_N-acetyltransferase"/>
</dbReference>
<dbReference type="GO" id="GO:1990189">
    <property type="term" value="F:protein N-terminal-serine acetyltransferase activity"/>
    <property type="evidence" value="ECO:0007669"/>
    <property type="project" value="TreeGrafter"/>
</dbReference>
<organism evidence="2 3">
    <name type="scientific">Parageobacillus caldoxylosilyticus NBRC 107762</name>
    <dbReference type="NCBI Taxonomy" id="1220594"/>
    <lineage>
        <taxon>Bacteria</taxon>
        <taxon>Bacillati</taxon>
        <taxon>Bacillota</taxon>
        <taxon>Bacilli</taxon>
        <taxon>Bacillales</taxon>
        <taxon>Anoxybacillaceae</taxon>
        <taxon>Saccharococcus</taxon>
    </lineage>
</organism>
<comment type="caution">
    <text evidence="2">The sequence shown here is derived from an EMBL/GenBank/DDBJ whole genome shotgun (WGS) entry which is preliminary data.</text>
</comment>
<dbReference type="GO" id="GO:0005737">
    <property type="term" value="C:cytoplasm"/>
    <property type="evidence" value="ECO:0007669"/>
    <property type="project" value="TreeGrafter"/>
</dbReference>
<dbReference type="Pfam" id="PF13302">
    <property type="entry name" value="Acetyltransf_3"/>
    <property type="match status" value="1"/>
</dbReference>
<evidence type="ECO:0000313" key="3">
    <source>
        <dbReference type="Proteomes" id="UP000023561"/>
    </source>
</evidence>
<sequence>MFIHRLDDESWLKLLTAEDAERLFVLVDSCRPHLRKWLPWVDSTKSIEDSKAFIIGGLQKFVAGNGLEAGIWHKGQLAGVIGVHYIDRANRKAGIGYWLGEQFQGLGLMTKACKACIDYLFDEQHLHRVEIRCAVENKRSRAIPERLGFTNEGTIREAEWLYDHFVDHVVYGMLSREWKR</sequence>
<dbReference type="Proteomes" id="UP000023561">
    <property type="component" value="Unassembled WGS sequence"/>
</dbReference>
<feature type="domain" description="N-acetyltransferase" evidence="1">
    <location>
        <begin position="10"/>
        <end position="176"/>
    </location>
</feature>
<keyword evidence="2" id="KW-0808">Transferase</keyword>
<dbReference type="InterPro" id="IPR016181">
    <property type="entry name" value="Acyl_CoA_acyltransferase"/>
</dbReference>
<evidence type="ECO:0000259" key="1">
    <source>
        <dbReference type="PROSITE" id="PS51186"/>
    </source>
</evidence>
<dbReference type="RefSeq" id="WP_042411664.1">
    <property type="nucleotide sequence ID" value="NZ_BAWO01000069.1"/>
</dbReference>
<dbReference type="GO" id="GO:0008999">
    <property type="term" value="F:protein-N-terminal-alanine acetyltransferase activity"/>
    <property type="evidence" value="ECO:0007669"/>
    <property type="project" value="TreeGrafter"/>
</dbReference>
<dbReference type="PANTHER" id="PTHR43441">
    <property type="entry name" value="RIBOSOMAL-PROTEIN-SERINE ACETYLTRANSFERASE"/>
    <property type="match status" value="1"/>
</dbReference>
<dbReference type="EMBL" id="BAWO01000069">
    <property type="protein sequence ID" value="GAJ41409.1"/>
    <property type="molecule type" value="Genomic_DNA"/>
</dbReference>
<dbReference type="PANTHER" id="PTHR43441:SF12">
    <property type="entry name" value="RIBOSOMAL N-ACETYLTRANSFERASE YDAF-RELATED"/>
    <property type="match status" value="1"/>
</dbReference>
<dbReference type="PROSITE" id="PS51186">
    <property type="entry name" value="GNAT"/>
    <property type="match status" value="1"/>
</dbReference>
<dbReference type="Gene3D" id="3.40.630.30">
    <property type="match status" value="1"/>
</dbReference>
<dbReference type="InterPro" id="IPR000182">
    <property type="entry name" value="GNAT_dom"/>
</dbReference>
<dbReference type="OrthoDB" id="9799321at2"/>
<proteinExistence type="predicted"/>
<gene>
    <name evidence="2" type="ORF">GCA01S_069_00010</name>
</gene>
<reference evidence="2 3" key="1">
    <citation type="submission" date="2014-04" db="EMBL/GenBank/DDBJ databases">
        <title>Whole genome shotgun sequence of Geobacillus caldoxylosilyticus NBRC 107762.</title>
        <authorList>
            <person name="Hosoyama A."/>
            <person name="Hosoyama Y."/>
            <person name="Katano-Makiyama Y."/>
            <person name="Tsuchikane K."/>
            <person name="Ohji S."/>
            <person name="Ichikawa N."/>
            <person name="Yamazoe A."/>
            <person name="Fujita N."/>
        </authorList>
    </citation>
    <scope>NUCLEOTIDE SEQUENCE [LARGE SCALE GENOMIC DNA]</scope>
    <source>
        <strain evidence="2 3">NBRC 107762</strain>
    </source>
</reference>
<dbReference type="SUPFAM" id="SSF55729">
    <property type="entry name" value="Acyl-CoA N-acyltransferases (Nat)"/>
    <property type="match status" value="1"/>
</dbReference>